<dbReference type="InterPro" id="IPR006225">
    <property type="entry name" value="PsdUridine_synth_RluC/D"/>
</dbReference>
<dbReference type="EMBL" id="JH793109">
    <property type="protein sequence ID" value="ELQ44239.1"/>
    <property type="molecule type" value="Genomic_DNA"/>
</dbReference>
<dbReference type="GO" id="GO:0009982">
    <property type="term" value="F:pseudouridine synthase activity"/>
    <property type="evidence" value="ECO:0007669"/>
    <property type="project" value="InterPro"/>
</dbReference>
<dbReference type="InterPro" id="IPR020103">
    <property type="entry name" value="PsdUridine_synth_cat_dom_sf"/>
</dbReference>
<feature type="active site" evidence="1">
    <location>
        <position position="204"/>
    </location>
</feature>
<name>A0AA97PRH6_PYRO3</name>
<dbReference type="CDD" id="cd02557">
    <property type="entry name" value="PseudoU_synth_ScRIB2"/>
    <property type="match status" value="1"/>
</dbReference>
<evidence type="ECO:0000256" key="2">
    <source>
        <dbReference type="SAM" id="MobiDB-lite"/>
    </source>
</evidence>
<accession>A0AA97PRH6</accession>
<dbReference type="InterPro" id="IPR050188">
    <property type="entry name" value="RluA_PseudoU_synthase"/>
</dbReference>
<dbReference type="InterPro" id="IPR006224">
    <property type="entry name" value="PsdUridine_synth_RluA-like_CS"/>
</dbReference>
<dbReference type="Gene3D" id="3.30.2350.10">
    <property type="entry name" value="Pseudouridine synthase"/>
    <property type="match status" value="1"/>
</dbReference>
<sequence length="553" mass="62081">MASVASASAAAAATAATPVVSTASGESTTPKIPQKSSKQRKKQPSKEDHALPSDPEVIWPPPYVIEDGLRRVEPYHFAYRTWVKERWRGRALVDVFESEFRDRPIEYYRECMEKGSVLVNAKKVGPNHILKNGELIAHICHRHEPPCTADPVQVLHEDDEMIVINKPSGMPVHPAGRYNFNSVVEVMRSERSRDFKAYPCNRLDRLTSGIMFIAKTPQAACKMGEQIMGRTVRKEYLARVIGRFPDGEVICNEPILQISPKLGLNRVRANGRHARTVFKRLAYYPPAEGQGNEAKPGEAANGRPWRNKQGYSIVRCLPVTGRTHQIRVHLQHLGHPIENDPIYANYKVWGLNLGANDGDASLNSDEDIISRLSRMGKEDVAEAVAYYDEMVDEYYKKKAEKMSGELCKECDTPLYTDPGSHELSLWLHSLRYEDSGGAWSYSSPMPKWALPPDGMNGPVEVGDMKELVVAVRDTNPELILEVQMGPRFDDLQIGYSRHGDLLYFWGCGRLAIFGHPPTETWTLGGEDRKLMEERRNTDDKPSAKKELSGAACT</sequence>
<dbReference type="NCBIfam" id="TIGR00005">
    <property type="entry name" value="rluA_subfam"/>
    <property type="match status" value="1"/>
</dbReference>
<feature type="domain" description="Pseudouridine synthase RsuA/RluA-like" evidence="3">
    <location>
        <begin position="161"/>
        <end position="332"/>
    </location>
</feature>
<dbReference type="PANTHER" id="PTHR21600">
    <property type="entry name" value="MITOCHONDRIAL RNA PSEUDOURIDINE SYNTHASE"/>
    <property type="match status" value="1"/>
</dbReference>
<feature type="compositionally biased region" description="Low complexity" evidence="2">
    <location>
        <begin position="1"/>
        <end position="36"/>
    </location>
</feature>
<dbReference type="PROSITE" id="PS01129">
    <property type="entry name" value="PSI_RLU"/>
    <property type="match status" value="1"/>
</dbReference>
<evidence type="ECO:0000313" key="4">
    <source>
        <dbReference type="EMBL" id="ELQ44239.1"/>
    </source>
</evidence>
<feature type="compositionally biased region" description="Basic and acidic residues" evidence="2">
    <location>
        <begin position="532"/>
        <end position="547"/>
    </location>
</feature>
<feature type="region of interest" description="Disordered" evidence="2">
    <location>
        <begin position="1"/>
        <end position="55"/>
    </location>
</feature>
<feature type="region of interest" description="Disordered" evidence="2">
    <location>
        <begin position="532"/>
        <end position="553"/>
    </location>
</feature>
<dbReference type="InterPro" id="IPR006145">
    <property type="entry name" value="PsdUridine_synth_RsuA/RluA"/>
</dbReference>
<dbReference type="AlphaFoldDB" id="A0AA97PRH6"/>
<dbReference type="Proteomes" id="UP000011086">
    <property type="component" value="Unassembled WGS sequence"/>
</dbReference>
<reference evidence="4" key="1">
    <citation type="journal article" date="2012" name="PLoS Genet.">
        <title>Comparative analysis of the genomes of two field isolates of the rice blast fungus Magnaporthe oryzae.</title>
        <authorList>
            <person name="Xue M."/>
            <person name="Yang J."/>
            <person name="Li Z."/>
            <person name="Hu S."/>
            <person name="Yao N."/>
            <person name="Dean R.A."/>
            <person name="Zhao W."/>
            <person name="Shen M."/>
            <person name="Zhang H."/>
            <person name="Li C."/>
            <person name="Liu L."/>
            <person name="Cao L."/>
            <person name="Xu X."/>
            <person name="Xing Y."/>
            <person name="Hsiang T."/>
            <person name="Zhang Z."/>
            <person name="Xu J.R."/>
            <person name="Peng Y.L."/>
        </authorList>
    </citation>
    <scope>NUCLEOTIDE SEQUENCE</scope>
    <source>
        <strain evidence="4">Y34</strain>
    </source>
</reference>
<organism evidence="4">
    <name type="scientific">Pyricularia oryzae (strain Y34)</name>
    <name type="common">Rice blast fungus</name>
    <name type="synonym">Magnaporthe oryzae</name>
    <dbReference type="NCBI Taxonomy" id="1143189"/>
    <lineage>
        <taxon>Eukaryota</taxon>
        <taxon>Fungi</taxon>
        <taxon>Dikarya</taxon>
        <taxon>Ascomycota</taxon>
        <taxon>Pezizomycotina</taxon>
        <taxon>Sordariomycetes</taxon>
        <taxon>Sordariomycetidae</taxon>
        <taxon>Magnaporthales</taxon>
        <taxon>Pyriculariaceae</taxon>
        <taxon>Pyricularia</taxon>
    </lineage>
</organism>
<dbReference type="GO" id="GO:0000455">
    <property type="term" value="P:enzyme-directed rRNA pseudouridine synthesis"/>
    <property type="evidence" value="ECO:0007669"/>
    <property type="project" value="TreeGrafter"/>
</dbReference>
<dbReference type="PANTHER" id="PTHR21600:SF40">
    <property type="entry name" value="PSEUDOURIDYLATE SYNTHASE RPUSD2"/>
    <property type="match status" value="1"/>
</dbReference>
<evidence type="ECO:0000259" key="3">
    <source>
        <dbReference type="Pfam" id="PF00849"/>
    </source>
</evidence>
<dbReference type="Pfam" id="PF00849">
    <property type="entry name" value="PseudoU_synth_2"/>
    <property type="match status" value="1"/>
</dbReference>
<dbReference type="GO" id="GO:0003723">
    <property type="term" value="F:RNA binding"/>
    <property type="evidence" value="ECO:0007669"/>
    <property type="project" value="InterPro"/>
</dbReference>
<evidence type="ECO:0000256" key="1">
    <source>
        <dbReference type="PIRSR" id="PIRSR606225-1"/>
    </source>
</evidence>
<dbReference type="SUPFAM" id="SSF55120">
    <property type="entry name" value="Pseudouridine synthase"/>
    <property type="match status" value="1"/>
</dbReference>
<gene>
    <name evidence="4" type="ORF">OOU_Y34scaffold00094g29</name>
</gene>
<proteinExistence type="predicted"/>
<protein>
    <submittedName>
        <fullName evidence="4">DRAP deaminase</fullName>
    </submittedName>
</protein>